<organism evidence="1 2">
    <name type="scientific">Anaerotruncus colihominis</name>
    <dbReference type="NCBI Taxonomy" id="169435"/>
    <lineage>
        <taxon>Bacteria</taxon>
        <taxon>Bacillati</taxon>
        <taxon>Bacillota</taxon>
        <taxon>Clostridia</taxon>
        <taxon>Eubacteriales</taxon>
        <taxon>Oscillospiraceae</taxon>
        <taxon>Anaerotruncus</taxon>
    </lineage>
</organism>
<comment type="caution">
    <text evidence="1">The sequence shown here is derived from an EMBL/GenBank/DDBJ whole genome shotgun (WGS) entry which is preliminary data.</text>
</comment>
<evidence type="ECO:0000313" key="2">
    <source>
        <dbReference type="Proteomes" id="UP000196386"/>
    </source>
</evidence>
<gene>
    <name evidence="1" type="ORF">B5F11_00160</name>
</gene>
<name>A0A1Y4MU52_9FIRM</name>
<accession>A0A1Y4MU52</accession>
<dbReference type="Proteomes" id="UP000196386">
    <property type="component" value="Unassembled WGS sequence"/>
</dbReference>
<dbReference type="EMBL" id="NFKP01000001">
    <property type="protein sequence ID" value="OUP71649.1"/>
    <property type="molecule type" value="Genomic_DNA"/>
</dbReference>
<reference evidence="2" key="1">
    <citation type="submission" date="2017-04" db="EMBL/GenBank/DDBJ databases">
        <title>Function of individual gut microbiota members based on whole genome sequencing of pure cultures obtained from chicken caecum.</title>
        <authorList>
            <person name="Medvecky M."/>
            <person name="Cejkova D."/>
            <person name="Polansky O."/>
            <person name="Karasova D."/>
            <person name="Kubasova T."/>
            <person name="Cizek A."/>
            <person name="Rychlik I."/>
        </authorList>
    </citation>
    <scope>NUCLEOTIDE SEQUENCE [LARGE SCALE GENOMIC DNA]</scope>
    <source>
        <strain evidence="2">An175</strain>
    </source>
</reference>
<protein>
    <submittedName>
        <fullName evidence="1">Uncharacterized protein</fullName>
    </submittedName>
</protein>
<evidence type="ECO:0000313" key="1">
    <source>
        <dbReference type="EMBL" id="OUP71649.1"/>
    </source>
</evidence>
<proteinExistence type="predicted"/>
<dbReference type="AlphaFoldDB" id="A0A1Y4MU52"/>
<sequence length="119" mass="14458">MRYHFDKPEIYLSMYGNRYICDHPVYNSCTLYKIGEKGLAVIQQRFDEETKSTWWSEVDPWITDALYLHPDFREYFDARSGTCTDGLYPTVTVRQIMWALKMKPIKRERWETVFDRREI</sequence>
<dbReference type="RefSeq" id="WP_087299273.1">
    <property type="nucleotide sequence ID" value="NZ_NFKP01000001.1"/>
</dbReference>